<protein>
    <recommendedName>
        <fullName evidence="3">Autophagy-related protein 1</fullName>
    </recommendedName>
</protein>
<accession>A0A9P9BHE4</accession>
<feature type="compositionally biased region" description="Acidic residues" evidence="4">
    <location>
        <begin position="505"/>
        <end position="518"/>
    </location>
</feature>
<dbReference type="RefSeq" id="XP_046004230.1">
    <property type="nucleotide sequence ID" value="XM_046159891.1"/>
</dbReference>
<organism evidence="7 8">
    <name type="scientific">Microdochium trichocladiopsis</name>
    <dbReference type="NCBI Taxonomy" id="1682393"/>
    <lineage>
        <taxon>Eukaryota</taxon>
        <taxon>Fungi</taxon>
        <taxon>Dikarya</taxon>
        <taxon>Ascomycota</taxon>
        <taxon>Pezizomycotina</taxon>
        <taxon>Sordariomycetes</taxon>
        <taxon>Xylariomycetidae</taxon>
        <taxon>Xylariales</taxon>
        <taxon>Microdochiaceae</taxon>
        <taxon>Microdochium</taxon>
    </lineage>
</organism>
<feature type="domain" description="FHA" evidence="5">
    <location>
        <begin position="81"/>
        <end position="137"/>
    </location>
</feature>
<dbReference type="InterPro" id="IPR000719">
    <property type="entry name" value="Prot_kinase_dom"/>
</dbReference>
<dbReference type="InterPro" id="IPR000253">
    <property type="entry name" value="FHA_dom"/>
</dbReference>
<dbReference type="EMBL" id="JAGTJQ010000017">
    <property type="protein sequence ID" value="KAH7010699.1"/>
    <property type="molecule type" value="Genomic_DNA"/>
</dbReference>
<dbReference type="GO" id="GO:0034045">
    <property type="term" value="C:phagophore assembly site membrane"/>
    <property type="evidence" value="ECO:0007669"/>
    <property type="project" value="UniProtKB-SubCell"/>
</dbReference>
<dbReference type="GO" id="GO:0005524">
    <property type="term" value="F:ATP binding"/>
    <property type="evidence" value="ECO:0007669"/>
    <property type="project" value="InterPro"/>
</dbReference>
<comment type="caution">
    <text evidence="7">The sequence shown here is derived from an EMBL/GenBank/DDBJ whole genome shotgun (WGS) entry which is preliminary data.</text>
</comment>
<dbReference type="SUPFAM" id="SSF49879">
    <property type="entry name" value="SMAD/FHA domain"/>
    <property type="match status" value="1"/>
</dbReference>
<evidence type="ECO:0000259" key="5">
    <source>
        <dbReference type="PROSITE" id="PS50006"/>
    </source>
</evidence>
<dbReference type="OrthoDB" id="10252171at2759"/>
<dbReference type="PANTHER" id="PTHR24348">
    <property type="entry name" value="SERINE/THREONINE-PROTEIN KINASE UNC-51-RELATED"/>
    <property type="match status" value="1"/>
</dbReference>
<evidence type="ECO:0000256" key="2">
    <source>
        <dbReference type="ARBA" id="ARBA00005575"/>
    </source>
</evidence>
<keyword evidence="7" id="KW-0418">Kinase</keyword>
<reference evidence="7" key="1">
    <citation type="journal article" date="2021" name="Nat. Commun.">
        <title>Genetic determinants of endophytism in the Arabidopsis root mycobiome.</title>
        <authorList>
            <person name="Mesny F."/>
            <person name="Miyauchi S."/>
            <person name="Thiergart T."/>
            <person name="Pickel B."/>
            <person name="Atanasova L."/>
            <person name="Karlsson M."/>
            <person name="Huettel B."/>
            <person name="Barry K.W."/>
            <person name="Haridas S."/>
            <person name="Chen C."/>
            <person name="Bauer D."/>
            <person name="Andreopoulos W."/>
            <person name="Pangilinan J."/>
            <person name="LaButti K."/>
            <person name="Riley R."/>
            <person name="Lipzen A."/>
            <person name="Clum A."/>
            <person name="Drula E."/>
            <person name="Henrissat B."/>
            <person name="Kohler A."/>
            <person name="Grigoriev I.V."/>
            <person name="Martin F.M."/>
            <person name="Hacquard S."/>
        </authorList>
    </citation>
    <scope>NUCLEOTIDE SEQUENCE</scope>
    <source>
        <strain evidence="7">MPI-CAGE-CH-0230</strain>
    </source>
</reference>
<evidence type="ECO:0000256" key="1">
    <source>
        <dbReference type="ARBA" id="ARBA00004623"/>
    </source>
</evidence>
<dbReference type="InterPro" id="IPR045269">
    <property type="entry name" value="Atg1-like"/>
</dbReference>
<proteinExistence type="inferred from homology"/>
<evidence type="ECO:0000256" key="4">
    <source>
        <dbReference type="SAM" id="MobiDB-lite"/>
    </source>
</evidence>
<evidence type="ECO:0000313" key="8">
    <source>
        <dbReference type="Proteomes" id="UP000756346"/>
    </source>
</evidence>
<gene>
    <name evidence="7" type="ORF">B0I36DRAFT_370293</name>
</gene>
<dbReference type="PROSITE" id="PS50006">
    <property type="entry name" value="FHA_DOMAIN"/>
    <property type="match status" value="1"/>
</dbReference>
<dbReference type="InterPro" id="IPR008984">
    <property type="entry name" value="SMAD_FHA_dom_sf"/>
</dbReference>
<dbReference type="Pfam" id="PF00069">
    <property type="entry name" value="Pkinase"/>
    <property type="match status" value="1"/>
</dbReference>
<evidence type="ECO:0000259" key="6">
    <source>
        <dbReference type="PROSITE" id="PS50011"/>
    </source>
</evidence>
<evidence type="ECO:0000256" key="3">
    <source>
        <dbReference type="ARBA" id="ARBA00030237"/>
    </source>
</evidence>
<dbReference type="InterPro" id="IPR011009">
    <property type="entry name" value="Kinase-like_dom_sf"/>
</dbReference>
<comment type="similarity">
    <text evidence="2">Belongs to the protein kinase superfamily. CAMK Ser/Thr protein kinase family. CHEK2 subfamily.</text>
</comment>
<comment type="subcellular location">
    <subcellularLocation>
        <location evidence="1">Preautophagosomal structure membrane</location>
        <topology evidence="1">Peripheral membrane protein</topology>
    </subcellularLocation>
</comment>
<dbReference type="Gene3D" id="1.10.510.10">
    <property type="entry name" value="Transferase(Phosphotransferase) domain 1"/>
    <property type="match status" value="1"/>
</dbReference>
<name>A0A9P9BHE4_9PEZI</name>
<keyword evidence="7" id="KW-0808">Transferase</keyword>
<feature type="domain" description="Protein kinase" evidence="6">
    <location>
        <begin position="151"/>
        <end position="442"/>
    </location>
</feature>
<dbReference type="SUPFAM" id="SSF56112">
    <property type="entry name" value="Protein kinase-like (PK-like)"/>
    <property type="match status" value="1"/>
</dbReference>
<dbReference type="GO" id="GO:0004674">
    <property type="term" value="F:protein serine/threonine kinase activity"/>
    <property type="evidence" value="ECO:0007669"/>
    <property type="project" value="InterPro"/>
</dbReference>
<feature type="region of interest" description="Disordered" evidence="4">
    <location>
        <begin position="444"/>
        <end position="518"/>
    </location>
</feature>
<keyword evidence="8" id="KW-1185">Reference proteome</keyword>
<dbReference type="PROSITE" id="PS50011">
    <property type="entry name" value="PROTEIN_KINASE_DOM"/>
    <property type="match status" value="1"/>
</dbReference>
<dbReference type="Proteomes" id="UP000756346">
    <property type="component" value="Unassembled WGS sequence"/>
</dbReference>
<sequence>MSVADIFLCFGDIQQDKDADEDAAQDAAHPKALSSNASFILDPSQLSKAQQQALVGDRIDPLPDPTFVLRFEQNIYNPDGWFFGSSDDTTESDFQIIADNSSGVSRKHILIDVDPDELRPRVTNRSSNAIRITGHTEEGVTRYITLEKGEHELLPGSSTLDFGPVTFSFRRPKLVAREDINKFRKHTDDFNKGVLAALPRNPKTGNLTPNMRCAQMGIFNTKTIYAAKITHYHAADNDSKPNVIEVVALIPGHGKEPAWLIMPYVEFDLSRVGLSDEDRPRALLDVASGLEYIHKAGLAHRDLSPRNILVQMESDKPDGRFLHAIIIDFGISKSKSTDMSTYLGTPLYMAPAFWVKDRRYTERVDVFSLGVIMIQLLTYWDGGTILQSDKKKLRTSDDFDYWFDILRDQVQQAPALLQEGLLGATEKQADQRWTFSQCREWLANYPPRPKKRPASQQLGPPGRQLEYMPQSRESSPFSIPDTDEPPSPCRASSPDSVVDGAQEQVAEDEEEEEAEESD</sequence>
<dbReference type="AlphaFoldDB" id="A0A9P9BHE4"/>
<evidence type="ECO:0000313" key="7">
    <source>
        <dbReference type="EMBL" id="KAH7010699.1"/>
    </source>
</evidence>
<dbReference type="GO" id="GO:0010506">
    <property type="term" value="P:regulation of autophagy"/>
    <property type="evidence" value="ECO:0007669"/>
    <property type="project" value="InterPro"/>
</dbReference>
<dbReference type="GeneID" id="70189437"/>